<feature type="compositionally biased region" description="Basic and acidic residues" evidence="1">
    <location>
        <begin position="65"/>
        <end position="74"/>
    </location>
</feature>
<keyword evidence="3" id="KW-1185">Reference proteome</keyword>
<reference evidence="2" key="1">
    <citation type="submission" date="2022-11" db="EMBL/GenBank/DDBJ databases">
        <title>Centuries of genome instability and evolution in soft-shell clam transmissible cancer (bioRxiv).</title>
        <authorList>
            <person name="Hart S.F.M."/>
            <person name="Yonemitsu M.A."/>
            <person name="Giersch R.M."/>
            <person name="Beal B.F."/>
            <person name="Arriagada G."/>
            <person name="Davis B.W."/>
            <person name="Ostrander E.A."/>
            <person name="Goff S.P."/>
            <person name="Metzger M.J."/>
        </authorList>
    </citation>
    <scope>NUCLEOTIDE SEQUENCE</scope>
    <source>
        <strain evidence="2">MELC-2E11</strain>
        <tissue evidence="2">Siphon/mantle</tissue>
    </source>
</reference>
<organism evidence="2 3">
    <name type="scientific">Mya arenaria</name>
    <name type="common">Soft-shell clam</name>
    <dbReference type="NCBI Taxonomy" id="6604"/>
    <lineage>
        <taxon>Eukaryota</taxon>
        <taxon>Metazoa</taxon>
        <taxon>Spiralia</taxon>
        <taxon>Lophotrochozoa</taxon>
        <taxon>Mollusca</taxon>
        <taxon>Bivalvia</taxon>
        <taxon>Autobranchia</taxon>
        <taxon>Heteroconchia</taxon>
        <taxon>Euheterodonta</taxon>
        <taxon>Imparidentia</taxon>
        <taxon>Neoheterodontei</taxon>
        <taxon>Myida</taxon>
        <taxon>Myoidea</taxon>
        <taxon>Myidae</taxon>
        <taxon>Mya</taxon>
    </lineage>
</organism>
<gene>
    <name evidence="2" type="ORF">MAR_037690</name>
</gene>
<proteinExistence type="predicted"/>
<name>A0ABY7FTG9_MYAAR</name>
<evidence type="ECO:0000256" key="1">
    <source>
        <dbReference type="SAM" id="MobiDB-lite"/>
    </source>
</evidence>
<accession>A0ABY7FTG9</accession>
<sequence>MNPTFQKSLQTQIEVLEREITPRRLKSISYLCSDEESLKKLQEFAFGDDWNSTRKKNETGASESEFFHRSDENQ</sequence>
<evidence type="ECO:0000313" key="2">
    <source>
        <dbReference type="EMBL" id="WAR24021.1"/>
    </source>
</evidence>
<dbReference type="EMBL" id="CP111024">
    <property type="protein sequence ID" value="WAR24021.1"/>
    <property type="molecule type" value="Genomic_DNA"/>
</dbReference>
<dbReference type="Proteomes" id="UP001164746">
    <property type="component" value="Chromosome 13"/>
</dbReference>
<protein>
    <submittedName>
        <fullName evidence="2">Uncharacterized protein</fullName>
    </submittedName>
</protein>
<feature type="region of interest" description="Disordered" evidence="1">
    <location>
        <begin position="50"/>
        <end position="74"/>
    </location>
</feature>
<evidence type="ECO:0000313" key="3">
    <source>
        <dbReference type="Proteomes" id="UP001164746"/>
    </source>
</evidence>